<sequence>MPAERPLYSRIITPILFIVAILAFVLVDMSNTIRRTCENSHGVRRLMAWLRQLASRRQPYQQAADRDEMRQNWYYHWRIRRIFLLNMADAVYVWIFMLYLLVGVLVLAAWVLWSWLVVWAFGSRKQAAV</sequence>
<feature type="transmembrane region" description="Helical" evidence="1">
    <location>
        <begin position="7"/>
        <end position="27"/>
    </location>
</feature>
<name>A0ABR0SYL5_9HYPO</name>
<keyword evidence="1" id="KW-0472">Membrane</keyword>
<organism evidence="2 3">
    <name type="scientific">Cladobotryum mycophilum</name>
    <dbReference type="NCBI Taxonomy" id="491253"/>
    <lineage>
        <taxon>Eukaryota</taxon>
        <taxon>Fungi</taxon>
        <taxon>Dikarya</taxon>
        <taxon>Ascomycota</taxon>
        <taxon>Pezizomycotina</taxon>
        <taxon>Sordariomycetes</taxon>
        <taxon>Hypocreomycetidae</taxon>
        <taxon>Hypocreales</taxon>
        <taxon>Hypocreaceae</taxon>
        <taxon>Cladobotryum</taxon>
    </lineage>
</organism>
<evidence type="ECO:0008006" key="4">
    <source>
        <dbReference type="Google" id="ProtNLM"/>
    </source>
</evidence>
<feature type="transmembrane region" description="Helical" evidence="1">
    <location>
        <begin position="91"/>
        <end position="121"/>
    </location>
</feature>
<protein>
    <recommendedName>
        <fullName evidence="4">Copper transporter</fullName>
    </recommendedName>
</protein>
<proteinExistence type="predicted"/>
<evidence type="ECO:0000313" key="3">
    <source>
        <dbReference type="Proteomes" id="UP001338125"/>
    </source>
</evidence>
<keyword evidence="1" id="KW-1133">Transmembrane helix</keyword>
<keyword evidence="3" id="KW-1185">Reference proteome</keyword>
<keyword evidence="1" id="KW-0812">Transmembrane</keyword>
<evidence type="ECO:0000313" key="2">
    <source>
        <dbReference type="EMBL" id="KAK5996855.1"/>
    </source>
</evidence>
<evidence type="ECO:0000256" key="1">
    <source>
        <dbReference type="SAM" id="Phobius"/>
    </source>
</evidence>
<accession>A0ABR0SYL5</accession>
<comment type="caution">
    <text evidence="2">The sequence shown here is derived from an EMBL/GenBank/DDBJ whole genome shotgun (WGS) entry which is preliminary data.</text>
</comment>
<dbReference type="EMBL" id="JAVFKD010000002">
    <property type="protein sequence ID" value="KAK5996855.1"/>
    <property type="molecule type" value="Genomic_DNA"/>
</dbReference>
<reference evidence="2 3" key="1">
    <citation type="submission" date="2024-01" db="EMBL/GenBank/DDBJ databases">
        <title>Complete genome of Cladobotryum mycophilum ATHUM6906.</title>
        <authorList>
            <person name="Christinaki A.C."/>
            <person name="Myridakis A.I."/>
            <person name="Kouvelis V.N."/>
        </authorList>
    </citation>
    <scope>NUCLEOTIDE SEQUENCE [LARGE SCALE GENOMIC DNA]</scope>
    <source>
        <strain evidence="2 3">ATHUM6906</strain>
    </source>
</reference>
<gene>
    <name evidence="2" type="ORF">PT974_02200</name>
</gene>
<dbReference type="Proteomes" id="UP001338125">
    <property type="component" value="Unassembled WGS sequence"/>
</dbReference>